<feature type="domain" description="Ig-like" evidence="5">
    <location>
        <begin position="174"/>
        <end position="247"/>
    </location>
</feature>
<dbReference type="PANTHER" id="PTHR46484:SF1">
    <property type="entry name" value="SCHWANN CELL MYELIN PROTEIN-RELATED"/>
    <property type="match status" value="1"/>
</dbReference>
<evidence type="ECO:0000256" key="4">
    <source>
        <dbReference type="SAM" id="Phobius"/>
    </source>
</evidence>
<dbReference type="PROSITE" id="PS50835">
    <property type="entry name" value="IG_LIKE"/>
    <property type="match status" value="1"/>
</dbReference>
<name>A0A315WE53_GAMAF</name>
<comment type="subcellular location">
    <subcellularLocation>
        <location evidence="1">Membrane</location>
        <topology evidence="1">Single-pass membrane protein</topology>
    </subcellularLocation>
</comment>
<evidence type="ECO:0000313" key="6">
    <source>
        <dbReference type="EMBL" id="PWA33648.1"/>
    </source>
</evidence>
<comment type="caution">
    <text evidence="6">The sequence shown here is derived from an EMBL/GenBank/DDBJ whole genome shotgun (WGS) entry which is preliminary data.</text>
</comment>
<evidence type="ECO:0000259" key="5">
    <source>
        <dbReference type="PROSITE" id="PS50835"/>
    </source>
</evidence>
<dbReference type="Pfam" id="PF08205">
    <property type="entry name" value="C2-set_2"/>
    <property type="match status" value="1"/>
</dbReference>
<dbReference type="STRING" id="33528.ENSGAFP00000005343"/>
<feature type="non-terminal residue" evidence="6">
    <location>
        <position position="1"/>
    </location>
</feature>
<evidence type="ECO:0000256" key="2">
    <source>
        <dbReference type="ARBA" id="ARBA00023136"/>
    </source>
</evidence>
<protein>
    <recommendedName>
        <fullName evidence="5">Ig-like domain-containing protein</fullName>
    </recommendedName>
</protein>
<keyword evidence="4" id="KW-1133">Transmembrane helix</keyword>
<dbReference type="SMART" id="SM00409">
    <property type="entry name" value="IG"/>
    <property type="match status" value="2"/>
</dbReference>
<dbReference type="EMBL" id="NHOQ01000034">
    <property type="protein sequence ID" value="PWA33648.1"/>
    <property type="molecule type" value="Genomic_DNA"/>
</dbReference>
<accession>A0A315WE53</accession>
<dbReference type="Proteomes" id="UP000250572">
    <property type="component" value="Unassembled WGS sequence"/>
</dbReference>
<evidence type="ECO:0000256" key="1">
    <source>
        <dbReference type="ARBA" id="ARBA00004167"/>
    </source>
</evidence>
<dbReference type="InterPro" id="IPR003599">
    <property type="entry name" value="Ig_sub"/>
</dbReference>
<evidence type="ECO:0000313" key="7">
    <source>
        <dbReference type="Proteomes" id="UP000250572"/>
    </source>
</evidence>
<keyword evidence="4" id="KW-0812">Transmembrane</keyword>
<evidence type="ECO:0000256" key="3">
    <source>
        <dbReference type="ARBA" id="ARBA00023157"/>
    </source>
</evidence>
<feature type="transmembrane region" description="Helical" evidence="4">
    <location>
        <begin position="7"/>
        <end position="27"/>
    </location>
</feature>
<dbReference type="InterPro" id="IPR007110">
    <property type="entry name" value="Ig-like_dom"/>
</dbReference>
<gene>
    <name evidence="6" type="ORF">CCH79_00007569</name>
</gene>
<dbReference type="InterPro" id="IPR036179">
    <property type="entry name" value="Ig-like_dom_sf"/>
</dbReference>
<dbReference type="GO" id="GO:0016020">
    <property type="term" value="C:membrane"/>
    <property type="evidence" value="ECO:0007669"/>
    <property type="project" value="UniProtKB-SubCell"/>
</dbReference>
<keyword evidence="2 4" id="KW-0472">Membrane</keyword>
<sequence length="263" mass="29678">LRMALKLWVSILMVCGKFALIMTIDGISSFYHCLLAKKVFWLLCFIAGMAESLGPSKEWKINVPSKISVLQNSCVVIPCSFVYPKTRKILPTWKGYWKRGGTVVASNFPNLKPTHEFNHRSRITGTLQSGNCTWQLNRVRETDTGPFYFKIEIPEHKSFTFSKNTVTLNVFRVPEPPIMSVAVQDQVTATCKVTHVCPASPPKFVWSHTGKLKTKSKKQNKGLWSTTSTLTFTPQETDFNKPINCTVLFKVNKSTKGSVLLIK</sequence>
<reference evidence="6 7" key="1">
    <citation type="journal article" date="2018" name="G3 (Bethesda)">
        <title>A High-Quality Reference Genome for the Invasive Mosquitofish Gambusia affinis Using a Chicago Library.</title>
        <authorList>
            <person name="Hoffberg S.L."/>
            <person name="Troendle N.J."/>
            <person name="Glenn T.C."/>
            <person name="Mahmud O."/>
            <person name="Louha S."/>
            <person name="Chalopin D."/>
            <person name="Bennetzen J.L."/>
            <person name="Mauricio R."/>
        </authorList>
    </citation>
    <scope>NUCLEOTIDE SEQUENCE [LARGE SCALE GENOMIC DNA]</scope>
    <source>
        <strain evidence="6">NE01/NJP1002.9</strain>
        <tissue evidence="6">Muscle</tissue>
    </source>
</reference>
<dbReference type="PANTHER" id="PTHR46484">
    <property type="entry name" value="SI:CH211-171H4.5-RELATED"/>
    <property type="match status" value="1"/>
</dbReference>
<dbReference type="InterPro" id="IPR013162">
    <property type="entry name" value="CD80_C2-set"/>
</dbReference>
<dbReference type="InterPro" id="IPR013783">
    <property type="entry name" value="Ig-like_fold"/>
</dbReference>
<dbReference type="SUPFAM" id="SSF48726">
    <property type="entry name" value="Immunoglobulin"/>
    <property type="match status" value="2"/>
</dbReference>
<keyword evidence="7" id="KW-1185">Reference proteome</keyword>
<proteinExistence type="predicted"/>
<dbReference type="AlphaFoldDB" id="A0A315WE53"/>
<organism evidence="6 7">
    <name type="scientific">Gambusia affinis</name>
    <name type="common">Western mosquitofish</name>
    <name type="synonym">Heterandria affinis</name>
    <dbReference type="NCBI Taxonomy" id="33528"/>
    <lineage>
        <taxon>Eukaryota</taxon>
        <taxon>Metazoa</taxon>
        <taxon>Chordata</taxon>
        <taxon>Craniata</taxon>
        <taxon>Vertebrata</taxon>
        <taxon>Euteleostomi</taxon>
        <taxon>Actinopterygii</taxon>
        <taxon>Neopterygii</taxon>
        <taxon>Teleostei</taxon>
        <taxon>Neoteleostei</taxon>
        <taxon>Acanthomorphata</taxon>
        <taxon>Ovalentaria</taxon>
        <taxon>Atherinomorphae</taxon>
        <taxon>Cyprinodontiformes</taxon>
        <taxon>Poeciliidae</taxon>
        <taxon>Poeciliinae</taxon>
        <taxon>Gambusia</taxon>
    </lineage>
</organism>
<dbReference type="Gene3D" id="2.60.40.10">
    <property type="entry name" value="Immunoglobulins"/>
    <property type="match status" value="2"/>
</dbReference>
<keyword evidence="3" id="KW-1015">Disulfide bond</keyword>